<reference evidence="3" key="1">
    <citation type="journal article" date="2013" name="Proc. Natl. Acad. Sci. U.S.A.">
        <title>Improving the coverage of the cyanobacterial phylum using diversity-driven genome sequencing.</title>
        <authorList>
            <person name="Shih P.M."/>
            <person name="Wu D."/>
            <person name="Latifi A."/>
            <person name="Axen S.D."/>
            <person name="Fewer D.P."/>
            <person name="Talla E."/>
            <person name="Calteau A."/>
            <person name="Cai F."/>
            <person name="Tandeau de Marsac N."/>
            <person name="Rippka R."/>
            <person name="Herdman M."/>
            <person name="Sivonen K."/>
            <person name="Coursin T."/>
            <person name="Laurent T."/>
            <person name="Goodwin L."/>
            <person name="Nolan M."/>
            <person name="Davenport K.W."/>
            <person name="Han C.S."/>
            <person name="Rubin E.M."/>
            <person name="Eisen J.A."/>
            <person name="Woyke T."/>
            <person name="Gugger M."/>
            <person name="Kerfeld C.A."/>
        </authorList>
    </citation>
    <scope>NUCLEOTIDE SEQUENCE [LARGE SCALE GENOMIC DNA]</scope>
    <source>
        <strain evidence="3">ATCC 29371 / PCC 7437</strain>
    </source>
</reference>
<feature type="transmembrane region" description="Helical" evidence="1">
    <location>
        <begin position="227"/>
        <end position="245"/>
    </location>
</feature>
<evidence type="ECO:0000313" key="2">
    <source>
        <dbReference type="EMBL" id="AFZ35235.1"/>
    </source>
</evidence>
<keyword evidence="1" id="KW-0812">Transmembrane</keyword>
<keyword evidence="1" id="KW-1133">Transmembrane helix</keyword>
<evidence type="ECO:0000256" key="1">
    <source>
        <dbReference type="SAM" id="Phobius"/>
    </source>
</evidence>
<dbReference type="KEGG" id="scs:Sta7437_1673"/>
<sequence>MLKHYSRKLRKILKLKPKKSVSFKQVNEVVEQKSTKIINLVGYIVLFLALLDYTALLINAKLFNPVWGWETAGRLVETVWAPLLGFLLIFYRRHQDTIKPKELTLLSLLSWFALLLGIIYFLITPVLIGNAFRINRNQEAQFIGQINQQKTQVQQYSEQLNQANNKQLNNLLQTYQQQAPEIAVSSPQQLKEKLLNQIQQKQQTAQKQLQNNFSQEKINLIKTTFKWLIGAIVSGIAFIFIWNYTKWARVL</sequence>
<dbReference type="InterPro" id="IPR047709">
    <property type="entry name" value="HpsJ-like"/>
</dbReference>
<accession>K9XRJ4</accession>
<proteinExistence type="predicted"/>
<dbReference type="OrthoDB" id="532366at2"/>
<organism evidence="2 3">
    <name type="scientific">Stanieria cyanosphaera (strain ATCC 29371 / PCC 7437)</name>
    <dbReference type="NCBI Taxonomy" id="111780"/>
    <lineage>
        <taxon>Bacteria</taxon>
        <taxon>Bacillati</taxon>
        <taxon>Cyanobacteriota</taxon>
        <taxon>Cyanophyceae</taxon>
        <taxon>Pleurocapsales</taxon>
        <taxon>Dermocarpellaceae</taxon>
        <taxon>Stanieria</taxon>
    </lineage>
</organism>
<dbReference type="STRING" id="111780.Sta7437_1673"/>
<dbReference type="eggNOG" id="COG1704">
    <property type="taxonomic scope" value="Bacteria"/>
</dbReference>
<feature type="transmembrane region" description="Helical" evidence="1">
    <location>
        <begin position="72"/>
        <end position="91"/>
    </location>
</feature>
<keyword evidence="1" id="KW-0472">Membrane</keyword>
<keyword evidence="3" id="KW-1185">Reference proteome</keyword>
<dbReference type="EMBL" id="CP003653">
    <property type="protein sequence ID" value="AFZ35235.1"/>
    <property type="molecule type" value="Genomic_DNA"/>
</dbReference>
<dbReference type="RefSeq" id="WP_015192906.1">
    <property type="nucleotide sequence ID" value="NC_019748.1"/>
</dbReference>
<protein>
    <submittedName>
        <fullName evidence="2">Uncharacterized protein</fullName>
    </submittedName>
</protein>
<name>K9XRJ4_STAC7</name>
<dbReference type="HOGENOM" id="CLU_082413_0_0_3"/>
<evidence type="ECO:0000313" key="3">
    <source>
        <dbReference type="Proteomes" id="UP000010473"/>
    </source>
</evidence>
<feature type="transmembrane region" description="Helical" evidence="1">
    <location>
        <begin position="103"/>
        <end position="123"/>
    </location>
</feature>
<dbReference type="NCBIfam" id="NF038305">
    <property type="entry name" value="HpsJ_fam"/>
    <property type="match status" value="1"/>
</dbReference>
<gene>
    <name evidence="2" type="ordered locus">Sta7437_1673</name>
</gene>
<dbReference type="Proteomes" id="UP000010473">
    <property type="component" value="Chromosome"/>
</dbReference>
<dbReference type="AlphaFoldDB" id="K9XRJ4"/>
<feature type="transmembrane region" description="Helical" evidence="1">
    <location>
        <begin position="40"/>
        <end position="60"/>
    </location>
</feature>